<dbReference type="AlphaFoldDB" id="A0A9X8ZFY2"/>
<evidence type="ECO:0000313" key="3">
    <source>
        <dbReference type="Proteomes" id="UP000309170"/>
    </source>
</evidence>
<dbReference type="InterPro" id="IPR014922">
    <property type="entry name" value="YdhG-like"/>
</dbReference>
<dbReference type="Pfam" id="PF08818">
    <property type="entry name" value="DUF1801"/>
    <property type="match status" value="1"/>
</dbReference>
<evidence type="ECO:0000259" key="1">
    <source>
        <dbReference type="Pfam" id="PF08818"/>
    </source>
</evidence>
<proteinExistence type="predicted"/>
<comment type="caution">
    <text evidence="2">The sequence shown here is derived from an EMBL/GenBank/DDBJ whole genome shotgun (WGS) entry which is preliminary data.</text>
</comment>
<dbReference type="Proteomes" id="UP000309170">
    <property type="component" value="Unassembled WGS sequence"/>
</dbReference>
<name>A0A9X8ZFY2_9BACI</name>
<dbReference type="EMBL" id="SZNT01000226">
    <property type="protein sequence ID" value="TKH10160.1"/>
    <property type="molecule type" value="Genomic_DNA"/>
</dbReference>
<evidence type="ECO:0000313" key="2">
    <source>
        <dbReference type="EMBL" id="TKH10160.1"/>
    </source>
</evidence>
<reference evidence="2 3" key="1">
    <citation type="journal article" date="2019" name="Environ. Microbiol.">
        <title>An active ?-lactamase is a part of an orchestrated cell wall stress resistance network of Bacillus subtilis and related rhizosphere species.</title>
        <authorList>
            <person name="Bucher T."/>
            <person name="Keren-Paz A."/>
            <person name="Hausser J."/>
            <person name="Olender T."/>
            <person name="Cytryn E."/>
            <person name="Kolodkin-Gal I."/>
        </authorList>
    </citation>
    <scope>NUCLEOTIDE SEQUENCE [LARGE SCALE GENOMIC DNA]</scope>
    <source>
        <strain evidence="2 3">I4</strain>
    </source>
</reference>
<gene>
    <name evidence="2" type="ORF">FC678_15315</name>
</gene>
<feature type="domain" description="YdhG-like" evidence="1">
    <location>
        <begin position="27"/>
        <end position="118"/>
    </location>
</feature>
<protein>
    <recommendedName>
        <fullName evidence="1">YdhG-like domain-containing protein</fullName>
    </recommendedName>
</protein>
<organism evidence="2 3">
    <name type="scientific">Peribacillus simplex</name>
    <dbReference type="NCBI Taxonomy" id="1478"/>
    <lineage>
        <taxon>Bacteria</taxon>
        <taxon>Bacillati</taxon>
        <taxon>Bacillota</taxon>
        <taxon>Bacilli</taxon>
        <taxon>Bacillales</taxon>
        <taxon>Bacillaceae</taxon>
        <taxon>Peribacillus</taxon>
    </lineage>
</organism>
<accession>A0A9X8ZFY2</accession>
<dbReference type="SUPFAM" id="SSF159888">
    <property type="entry name" value="YdhG-like"/>
    <property type="match status" value="1"/>
</dbReference>
<sequence>MKGEMMERTNTFHSIDEYIIQFPEEVQEILKMLRKVIKDAAPDAEEKISYQMPTFVLYGNLVHFAAYKKHIGFYPAPSAISAFESALSEYKCSKGAVQFPLNKPIPYKLITEMVKFRVEQNKKKAEGKLKKKK</sequence>
<dbReference type="OrthoDB" id="115213at2"/>
<dbReference type="Gene3D" id="3.90.1150.200">
    <property type="match status" value="1"/>
</dbReference>